<dbReference type="AlphaFoldDB" id="A0A9D1M2S6"/>
<sequence length="120" mass="13586">MKLNGFQSKNVEEDKIVPQLKEAAKRFNIDIAPETPLERIKVSPNRKSYFFGAGHTYCCCGYESSDRKSYLVFDMGSGNACCIEKSAAAIKPLEDKICLNNTQLELKITEKGWKYVPQKK</sequence>
<reference evidence="1" key="2">
    <citation type="journal article" date="2021" name="PeerJ">
        <title>Extensive microbial diversity within the chicken gut microbiome revealed by metagenomics and culture.</title>
        <authorList>
            <person name="Gilroy R."/>
            <person name="Ravi A."/>
            <person name="Getino M."/>
            <person name="Pursley I."/>
            <person name="Horton D.L."/>
            <person name="Alikhan N.F."/>
            <person name="Baker D."/>
            <person name="Gharbi K."/>
            <person name="Hall N."/>
            <person name="Watson M."/>
            <person name="Adriaenssens E.M."/>
            <person name="Foster-Nyarko E."/>
            <person name="Jarju S."/>
            <person name="Secka A."/>
            <person name="Antonio M."/>
            <person name="Oren A."/>
            <person name="Chaudhuri R.R."/>
            <person name="La Ragione R."/>
            <person name="Hildebrand F."/>
            <person name="Pallen M.J."/>
        </authorList>
    </citation>
    <scope>NUCLEOTIDE SEQUENCE</scope>
    <source>
        <strain evidence="1">ChiW3-316</strain>
    </source>
</reference>
<organism evidence="1 2">
    <name type="scientific">Candidatus Scatocola faecipullorum</name>
    <dbReference type="NCBI Taxonomy" id="2840917"/>
    <lineage>
        <taxon>Bacteria</taxon>
        <taxon>Pseudomonadati</taxon>
        <taxon>Pseudomonadota</taxon>
        <taxon>Alphaproteobacteria</taxon>
        <taxon>Rhodospirillales</taxon>
        <taxon>Rhodospirillaceae</taxon>
        <taxon>Rhodospirillaceae incertae sedis</taxon>
        <taxon>Candidatus Scatocola</taxon>
    </lineage>
</organism>
<evidence type="ECO:0000313" key="2">
    <source>
        <dbReference type="Proteomes" id="UP000824107"/>
    </source>
</evidence>
<gene>
    <name evidence="1" type="ORF">IAD20_00490</name>
</gene>
<reference evidence="1" key="1">
    <citation type="submission" date="2020-10" db="EMBL/GenBank/DDBJ databases">
        <authorList>
            <person name="Gilroy R."/>
        </authorList>
    </citation>
    <scope>NUCLEOTIDE SEQUENCE</scope>
    <source>
        <strain evidence="1">ChiW3-316</strain>
    </source>
</reference>
<comment type="caution">
    <text evidence="1">The sequence shown here is derived from an EMBL/GenBank/DDBJ whole genome shotgun (WGS) entry which is preliminary data.</text>
</comment>
<accession>A0A9D1M2S6</accession>
<proteinExistence type="predicted"/>
<protein>
    <submittedName>
        <fullName evidence="1">Uncharacterized protein</fullName>
    </submittedName>
</protein>
<name>A0A9D1M2S6_9PROT</name>
<evidence type="ECO:0000313" key="1">
    <source>
        <dbReference type="EMBL" id="HIU52542.1"/>
    </source>
</evidence>
<dbReference type="Proteomes" id="UP000824107">
    <property type="component" value="Unassembled WGS sequence"/>
</dbReference>
<dbReference type="EMBL" id="DVNC01000006">
    <property type="protein sequence ID" value="HIU52542.1"/>
    <property type="molecule type" value="Genomic_DNA"/>
</dbReference>